<proteinExistence type="predicted"/>
<dbReference type="EMBL" id="MH513972">
    <property type="protein sequence ID" value="AXH47690.1"/>
    <property type="molecule type" value="Genomic_DNA"/>
</dbReference>
<organism evidence="2 3">
    <name type="scientific">Mycobacterium phage IHOP</name>
    <dbReference type="NCBI Taxonomy" id="2250301"/>
    <lineage>
        <taxon>Viruses</taxon>
        <taxon>Duplodnaviria</taxon>
        <taxon>Heunggongvirae</taxon>
        <taxon>Uroviricota</taxon>
        <taxon>Caudoviricetes</taxon>
        <taxon>Kostyavirus</taxon>
        <taxon>Kostyavirus toto</taxon>
    </lineage>
</organism>
<evidence type="ECO:0000313" key="3">
    <source>
        <dbReference type="Proteomes" id="UP000258318"/>
    </source>
</evidence>
<sequence length="25" mass="2871">MPRGHSAIRRLPDRVLSHEAERSAE</sequence>
<name>A0A345KXD8_9CAUD</name>
<evidence type="ECO:0000256" key="1">
    <source>
        <dbReference type="SAM" id="MobiDB-lite"/>
    </source>
</evidence>
<accession>A0A345KXD8</accession>
<gene>
    <name evidence="2" type="primary">132</name>
    <name evidence="2" type="ORF">SEA_IHOP_132</name>
</gene>
<dbReference type="Proteomes" id="UP000258318">
    <property type="component" value="Segment"/>
</dbReference>
<reference evidence="2 3" key="1">
    <citation type="submission" date="2018-06" db="EMBL/GenBank/DDBJ databases">
        <authorList>
            <person name="Brooks R."/>
            <person name="Doyle J."/>
            <person name="Lesko D."/>
            <person name="Lilley T."/>
            <person name="Milashouskas T."/>
            <person name="Struba A."/>
            <person name="vad der Schaaf J."/>
            <person name="Waite J."/>
            <person name="Zwirner C."/>
            <person name="Molloy S.D."/>
            <person name="Garlena R.A."/>
            <person name="Russell D.A."/>
            <person name="Pope W.H."/>
            <person name="Jacobs-Sera D."/>
            <person name="Hatfull G.F."/>
        </authorList>
    </citation>
    <scope>NUCLEOTIDE SEQUENCE [LARGE SCALE GENOMIC DNA]</scope>
</reference>
<protein>
    <submittedName>
        <fullName evidence="2">Uncharacterized protein</fullName>
    </submittedName>
</protein>
<feature type="compositionally biased region" description="Basic and acidic residues" evidence="1">
    <location>
        <begin position="10"/>
        <end position="25"/>
    </location>
</feature>
<feature type="region of interest" description="Disordered" evidence="1">
    <location>
        <begin position="1"/>
        <end position="25"/>
    </location>
</feature>
<evidence type="ECO:0000313" key="2">
    <source>
        <dbReference type="EMBL" id="AXH47690.1"/>
    </source>
</evidence>